<name>A0AAW0D6U8_9AGAR</name>
<organism evidence="1 2">
    <name type="scientific">Favolaschia claudopus</name>
    <dbReference type="NCBI Taxonomy" id="2862362"/>
    <lineage>
        <taxon>Eukaryota</taxon>
        <taxon>Fungi</taxon>
        <taxon>Dikarya</taxon>
        <taxon>Basidiomycota</taxon>
        <taxon>Agaricomycotina</taxon>
        <taxon>Agaricomycetes</taxon>
        <taxon>Agaricomycetidae</taxon>
        <taxon>Agaricales</taxon>
        <taxon>Marasmiineae</taxon>
        <taxon>Mycenaceae</taxon>
        <taxon>Favolaschia</taxon>
    </lineage>
</organism>
<dbReference type="Proteomes" id="UP001362999">
    <property type="component" value="Unassembled WGS sequence"/>
</dbReference>
<comment type="caution">
    <text evidence="1">The sequence shown here is derived from an EMBL/GenBank/DDBJ whole genome shotgun (WGS) entry which is preliminary data.</text>
</comment>
<keyword evidence="2" id="KW-1185">Reference proteome</keyword>
<sequence>MTNETTQLSNERIVRFPRRLPTNNPPPLKGMPLNDRPAPLYALAWVCSHSKLYKNLSVGESEPVNSSDHTDVVSKKWRQVRDPDCKYVPRPIPFPGPDGKFYLVAFFNDVDPAAKHTSRSMNAANDRAICSAKIAFGVDQDPSLDSTLAWYRWPLTWVYYERMERKKARWVAKGRDITEMDGGFSDSESETEC</sequence>
<evidence type="ECO:0000313" key="1">
    <source>
        <dbReference type="EMBL" id="KAK7046619.1"/>
    </source>
</evidence>
<reference evidence="1 2" key="1">
    <citation type="journal article" date="2024" name="J Genomics">
        <title>Draft genome sequencing and assembly of Favolaschia claudopus CIRM-BRFM 2984 isolated from oak limbs.</title>
        <authorList>
            <person name="Navarro D."/>
            <person name="Drula E."/>
            <person name="Chaduli D."/>
            <person name="Cazenave R."/>
            <person name="Ahrendt S."/>
            <person name="Wang J."/>
            <person name="Lipzen A."/>
            <person name="Daum C."/>
            <person name="Barry K."/>
            <person name="Grigoriev I.V."/>
            <person name="Favel A."/>
            <person name="Rosso M.N."/>
            <person name="Martin F."/>
        </authorList>
    </citation>
    <scope>NUCLEOTIDE SEQUENCE [LARGE SCALE GENOMIC DNA]</scope>
    <source>
        <strain evidence="1 2">CIRM-BRFM 2984</strain>
    </source>
</reference>
<protein>
    <submittedName>
        <fullName evidence="1">Uncharacterized protein</fullName>
    </submittedName>
</protein>
<evidence type="ECO:0000313" key="2">
    <source>
        <dbReference type="Proteomes" id="UP001362999"/>
    </source>
</evidence>
<dbReference type="EMBL" id="JAWWNJ010000010">
    <property type="protein sequence ID" value="KAK7046619.1"/>
    <property type="molecule type" value="Genomic_DNA"/>
</dbReference>
<gene>
    <name evidence="1" type="ORF">R3P38DRAFT_3257945</name>
</gene>
<proteinExistence type="predicted"/>
<dbReference type="AlphaFoldDB" id="A0AAW0D6U8"/>
<accession>A0AAW0D6U8</accession>